<reference evidence="3" key="1">
    <citation type="submission" date="2016-10" db="EMBL/GenBank/DDBJ databases">
        <authorList>
            <person name="Varghese N."/>
            <person name="Submissions S."/>
        </authorList>
    </citation>
    <scope>NUCLEOTIDE SEQUENCE [LARGE SCALE GENOMIC DNA]</scope>
    <source>
        <strain evidence="3">CGMCC 4.578</strain>
    </source>
</reference>
<protein>
    <submittedName>
        <fullName evidence="2">CubicO group peptidase, beta-lactamase class C family</fullName>
    </submittedName>
</protein>
<keyword evidence="3" id="KW-1185">Reference proteome</keyword>
<dbReference type="SUPFAM" id="SSF56601">
    <property type="entry name" value="beta-lactamase/transpeptidase-like"/>
    <property type="match status" value="1"/>
</dbReference>
<dbReference type="Gene3D" id="3.40.710.10">
    <property type="entry name" value="DD-peptidase/beta-lactamase superfamily"/>
    <property type="match status" value="1"/>
</dbReference>
<evidence type="ECO:0000313" key="3">
    <source>
        <dbReference type="Proteomes" id="UP000199028"/>
    </source>
</evidence>
<evidence type="ECO:0000313" key="2">
    <source>
        <dbReference type="EMBL" id="SER46496.1"/>
    </source>
</evidence>
<dbReference type="RefSeq" id="WP_090066059.1">
    <property type="nucleotide sequence ID" value="NZ_FOFT01000005.1"/>
</dbReference>
<gene>
    <name evidence="2" type="ORF">SAMN05216195_105273</name>
</gene>
<dbReference type="PANTHER" id="PTHR46825:SF9">
    <property type="entry name" value="BETA-LACTAMASE-RELATED DOMAIN-CONTAINING PROTEIN"/>
    <property type="match status" value="1"/>
</dbReference>
<dbReference type="AlphaFoldDB" id="A0A1H9PE38"/>
<dbReference type="InterPro" id="IPR012338">
    <property type="entry name" value="Beta-lactam/transpept-like"/>
</dbReference>
<accession>A0A1H9PE38</accession>
<sequence length="389" mass="41856">MGLGELIAKYDVPGAQVAVLKAGKIWDEAAGLSGSGEQVTSDSAFRVGSITKIWTATLVQRLVDEGRLDLDRPVCRYLSGFTPSLTARHLLTHMGGLDSNHFFGIGHGDDALERYASALAAAEHPIPPGTVFSYSNSGFVVLGRLVEVLSGRPFHDVLREHLVEPLELKTVVTEVGHGTAPGASDFAMSARELLRFVRLHLDDPKLAVLRDTQVEAVPDFGSGVLGWGLGWMLYRDGVVGHTGVTKGHKAFLRVVPGSGTAVAVLTNSADSELLAREVFAEVLESIETPPTPAAEPGQIADWMRGTYRNQLYDITLTTEDGRAVLVYRPRTELGRAKRVDVVRYGDSSVIAVTPTSDGYQVFSLVGKDGSGRARFLHNGSAAYRVTPPR</sequence>
<name>A0A1H9PE38_9PSEU</name>
<dbReference type="PANTHER" id="PTHR46825">
    <property type="entry name" value="D-ALANYL-D-ALANINE-CARBOXYPEPTIDASE/ENDOPEPTIDASE AMPH"/>
    <property type="match status" value="1"/>
</dbReference>
<dbReference type="Proteomes" id="UP000199028">
    <property type="component" value="Unassembled WGS sequence"/>
</dbReference>
<dbReference type="InterPro" id="IPR001466">
    <property type="entry name" value="Beta-lactam-related"/>
</dbReference>
<dbReference type="OrthoDB" id="262125at2"/>
<dbReference type="Pfam" id="PF00144">
    <property type="entry name" value="Beta-lactamase"/>
    <property type="match status" value="1"/>
</dbReference>
<dbReference type="InterPro" id="IPR050491">
    <property type="entry name" value="AmpC-like"/>
</dbReference>
<organism evidence="2 3">
    <name type="scientific">Lentzea flaviverrucosa</name>
    <dbReference type="NCBI Taxonomy" id="200379"/>
    <lineage>
        <taxon>Bacteria</taxon>
        <taxon>Bacillati</taxon>
        <taxon>Actinomycetota</taxon>
        <taxon>Actinomycetes</taxon>
        <taxon>Pseudonocardiales</taxon>
        <taxon>Pseudonocardiaceae</taxon>
        <taxon>Lentzea</taxon>
    </lineage>
</organism>
<proteinExistence type="predicted"/>
<evidence type="ECO:0000259" key="1">
    <source>
        <dbReference type="Pfam" id="PF00144"/>
    </source>
</evidence>
<feature type="domain" description="Beta-lactamase-related" evidence="1">
    <location>
        <begin position="5"/>
        <end position="272"/>
    </location>
</feature>
<dbReference type="EMBL" id="FOFT01000005">
    <property type="protein sequence ID" value="SER46496.1"/>
    <property type="molecule type" value="Genomic_DNA"/>
</dbReference>